<dbReference type="InterPro" id="IPR036188">
    <property type="entry name" value="FAD/NAD-bd_sf"/>
</dbReference>
<feature type="region of interest" description="Disordered" evidence="4">
    <location>
        <begin position="26"/>
        <end position="54"/>
    </location>
</feature>
<keyword evidence="2" id="KW-0285">Flavoprotein</keyword>
<evidence type="ECO:0000313" key="7">
    <source>
        <dbReference type="EMBL" id="RXH17025.1"/>
    </source>
</evidence>
<dbReference type="PANTHER" id="PTHR43004">
    <property type="entry name" value="TRK SYSTEM POTASSIUM UPTAKE PROTEIN"/>
    <property type="match status" value="1"/>
</dbReference>
<evidence type="ECO:0000313" key="6">
    <source>
        <dbReference type="EMBL" id="QAU50883.1"/>
    </source>
</evidence>
<dbReference type="GO" id="GO:0016709">
    <property type="term" value="F:oxidoreductase activity, acting on paired donors, with incorporation or reduction of molecular oxygen, NAD(P)H as one donor, and incorporation of one atom of oxygen"/>
    <property type="evidence" value="ECO:0007669"/>
    <property type="project" value="UniProtKB-ARBA"/>
</dbReference>
<dbReference type="AlphaFoldDB" id="A0AAE5X938"/>
<keyword evidence="3" id="KW-0274">FAD</keyword>
<reference evidence="6 8" key="1">
    <citation type="submission" date="2018-06" db="EMBL/GenBank/DDBJ databases">
        <title>Comparative genomics of rhizobia nodulating Arachis hypogaea in China.</title>
        <authorList>
            <person name="Li Y."/>
        </authorList>
    </citation>
    <scope>NUCLEOTIDE SEQUENCE [LARGE SCALE GENOMIC DNA]</scope>
    <source>
        <strain evidence="6 8">CCBAU 51670</strain>
        <plasmid evidence="6 8">unnamed1</plasmid>
    </source>
</reference>
<dbReference type="InterPro" id="IPR050641">
    <property type="entry name" value="RIFMO-like"/>
</dbReference>
<dbReference type="EMBL" id="RDQZ01000002">
    <property type="protein sequence ID" value="RXH17025.1"/>
    <property type="molecule type" value="Genomic_DNA"/>
</dbReference>
<dbReference type="PANTHER" id="PTHR43004:SF19">
    <property type="entry name" value="BINDING MONOOXYGENASE, PUTATIVE (JCVI)-RELATED"/>
    <property type="match status" value="1"/>
</dbReference>
<dbReference type="Gene3D" id="3.50.50.60">
    <property type="entry name" value="FAD/NAD(P)-binding domain"/>
    <property type="match status" value="1"/>
</dbReference>
<feature type="domain" description="FAD-binding" evidence="5">
    <location>
        <begin position="68"/>
        <end position="423"/>
    </location>
</feature>
<evidence type="ECO:0000313" key="8">
    <source>
        <dbReference type="Proteomes" id="UP000288972"/>
    </source>
</evidence>
<dbReference type="SUPFAM" id="SSF51905">
    <property type="entry name" value="FAD/NAD(P)-binding domain"/>
    <property type="match status" value="1"/>
</dbReference>
<accession>A0AAE5X938</accession>
<dbReference type="PRINTS" id="PR00420">
    <property type="entry name" value="RNGMNOXGNASE"/>
</dbReference>
<dbReference type="Pfam" id="PF01494">
    <property type="entry name" value="FAD_binding_3"/>
    <property type="match status" value="1"/>
</dbReference>
<evidence type="ECO:0000256" key="3">
    <source>
        <dbReference type="ARBA" id="ARBA00022827"/>
    </source>
</evidence>
<dbReference type="GO" id="GO:0071949">
    <property type="term" value="F:FAD binding"/>
    <property type="evidence" value="ECO:0007669"/>
    <property type="project" value="InterPro"/>
</dbReference>
<dbReference type="NCBIfam" id="NF004780">
    <property type="entry name" value="PRK06126.1"/>
    <property type="match status" value="1"/>
</dbReference>
<reference evidence="7 9" key="2">
    <citation type="submission" date="2018-10" db="EMBL/GenBank/DDBJ databases">
        <title>Bradyrhizobium sp. nov., effective nodules isolated from peanut in China.</title>
        <authorList>
            <person name="Li Y."/>
        </authorList>
    </citation>
    <scope>NUCLEOTIDE SEQUENCE [LARGE SCALE GENOMIC DNA]</scope>
    <source>
        <strain evidence="7 9">CCBAU 53426</strain>
    </source>
</reference>
<dbReference type="Gene3D" id="3.40.30.120">
    <property type="match status" value="1"/>
</dbReference>
<dbReference type="EMBL" id="CP030054">
    <property type="protein sequence ID" value="QAU50883.1"/>
    <property type="molecule type" value="Genomic_DNA"/>
</dbReference>
<organism evidence="6 8">
    <name type="scientific">Bradyrhizobium guangzhouense</name>
    <dbReference type="NCBI Taxonomy" id="1325095"/>
    <lineage>
        <taxon>Bacteria</taxon>
        <taxon>Pseudomonadati</taxon>
        <taxon>Pseudomonadota</taxon>
        <taxon>Alphaproteobacteria</taxon>
        <taxon>Hyphomicrobiales</taxon>
        <taxon>Nitrobacteraceae</taxon>
        <taxon>Bradyrhizobium</taxon>
    </lineage>
</organism>
<evidence type="ECO:0000256" key="2">
    <source>
        <dbReference type="ARBA" id="ARBA00022630"/>
    </source>
</evidence>
<protein>
    <submittedName>
        <fullName evidence="6">2-polyprenyl-6-methoxyphenol hydroxylase</fullName>
    </submittedName>
</protein>
<dbReference type="Gene3D" id="3.30.9.10">
    <property type="entry name" value="D-Amino Acid Oxidase, subunit A, domain 2"/>
    <property type="match status" value="1"/>
</dbReference>
<geneLocation type="plasmid" evidence="6 8">
    <name>unnamed1</name>
</geneLocation>
<dbReference type="KEGG" id="bgz:XH91_36975"/>
<keyword evidence="6" id="KW-0614">Plasmid</keyword>
<dbReference type="Proteomes" id="UP000288972">
    <property type="component" value="Plasmid unnamed1"/>
</dbReference>
<evidence type="ECO:0000256" key="1">
    <source>
        <dbReference type="ARBA" id="ARBA00001974"/>
    </source>
</evidence>
<dbReference type="Proteomes" id="UP000290401">
    <property type="component" value="Unassembled WGS sequence"/>
</dbReference>
<name>A0AAE5X938_9BRAD</name>
<gene>
    <name evidence="7" type="ORF">EAS56_03725</name>
    <name evidence="6" type="ORF">XH91_36975</name>
</gene>
<evidence type="ECO:0000259" key="5">
    <source>
        <dbReference type="Pfam" id="PF01494"/>
    </source>
</evidence>
<evidence type="ECO:0000313" key="9">
    <source>
        <dbReference type="Proteomes" id="UP000290401"/>
    </source>
</evidence>
<dbReference type="InterPro" id="IPR002938">
    <property type="entry name" value="FAD-bd"/>
</dbReference>
<evidence type="ECO:0000256" key="4">
    <source>
        <dbReference type="SAM" id="MobiDB-lite"/>
    </source>
</evidence>
<keyword evidence="9" id="KW-1185">Reference proteome</keyword>
<comment type="cofactor">
    <cofactor evidence="1">
        <name>FAD</name>
        <dbReference type="ChEBI" id="CHEBI:57692"/>
    </cofactor>
</comment>
<proteinExistence type="predicted"/>
<dbReference type="Pfam" id="PF21274">
    <property type="entry name" value="Rng_hyd_C"/>
    <property type="match status" value="1"/>
</dbReference>
<sequence length="623" mass="67404">MSGMPAEGRSGEQRARPILKNAGQGHASWKASVAAETPPLAPQPIDRCGQTVSGEQFNSGGMSVETIDTPVLIVGGGPVGLSLAIDLGWRGVEALLIEQERPTARMVHPRMDNVGIRTMEFCRRWGIVEAIEMAGFPRDLPVSIVYATGVLGHELARDVYPDKAHAVPPPFSPQKHELCPQNFFDPVLQNAASSYSTNQLLYQHRLEEFEDKGDHVIAHVRPLLGGEPLCVRAQYLAACDGASSTVAQRLSLGPTNSKVLSCSTNIFVRCPALAQKTLAQRAYRYVLVGPEGVWGSFVNIDGRDTWRLQLLGDETWPNWSEAQINTFVRRGIGADVDYEVLSWLPWSRREITAPKFSSGRCFLVGDSAHQLSPTGGYGMNTGIAEAVDLSWKIAAVLEGWGGPTLLESYDTERRPIAMRNVSQASANLAAMRSVPPEPMLLDQGPAGETARRATGAYTQQAMQREWRSFGIHLGAVYRNSPIVVAESFERAEPDVANFVQVAEAGGRAPHVWLSPGHSTLDLFGRGFVLLEFASEVGAAVGGLTRAAHAVGLPIRHQLIPEPNTIAVYGRRYALVRPDGHISWIGDAIPEEPARLIDRIRGAGGVQGTSALRTLPLSMGSVAS</sequence>